<dbReference type="InterPro" id="IPR008613">
    <property type="entry name" value="Excalibur_Ca-bd_domain"/>
</dbReference>
<dbReference type="Pfam" id="PF05901">
    <property type="entry name" value="Excalibur"/>
    <property type="match status" value="1"/>
</dbReference>
<evidence type="ECO:0000313" key="3">
    <source>
        <dbReference type="EMBL" id="RLL33774.1"/>
    </source>
</evidence>
<feature type="signal peptide" evidence="1">
    <location>
        <begin position="1"/>
        <end position="20"/>
    </location>
</feature>
<dbReference type="Proteomes" id="UP000267166">
    <property type="component" value="Unassembled WGS sequence"/>
</dbReference>
<feature type="chain" id="PRO_5019845907" description="Excalibur calcium-binding domain-containing protein" evidence="1">
    <location>
        <begin position="21"/>
        <end position="70"/>
    </location>
</feature>
<dbReference type="EMBL" id="RCHD01000031">
    <property type="protein sequence ID" value="RLL33774.1"/>
    <property type="molecule type" value="Genomic_DNA"/>
</dbReference>
<keyword evidence="1" id="KW-0732">Signal</keyword>
<name>A0A498CUB3_9GAMM</name>
<comment type="caution">
    <text evidence="3">The sequence shown here is derived from an EMBL/GenBank/DDBJ whole genome shotgun (WGS) entry which is preliminary data.</text>
</comment>
<accession>A0A498CUB3</accession>
<feature type="domain" description="Excalibur calcium-binding" evidence="2">
    <location>
        <begin position="19"/>
        <end position="56"/>
    </location>
</feature>
<dbReference type="SMART" id="SM00894">
    <property type="entry name" value="Excalibur"/>
    <property type="match status" value="1"/>
</dbReference>
<reference evidence="3 4" key="1">
    <citation type="submission" date="2018-09" db="EMBL/GenBank/DDBJ databases">
        <title>The draft genome of Acinetobacter sp. strains.</title>
        <authorList>
            <person name="Qin J."/>
            <person name="Feng Y."/>
            <person name="Zong Z."/>
        </authorList>
    </citation>
    <scope>NUCLEOTIDE SEQUENCE [LARGE SCALE GENOMIC DNA]</scope>
    <source>
        <strain evidence="3 4">WCHAc060003</strain>
    </source>
</reference>
<organism evidence="3 4">
    <name type="scientific">Acinetobacter cumulans</name>
    <dbReference type="NCBI Taxonomy" id="2136182"/>
    <lineage>
        <taxon>Bacteria</taxon>
        <taxon>Pseudomonadati</taxon>
        <taxon>Pseudomonadota</taxon>
        <taxon>Gammaproteobacteria</taxon>
        <taxon>Moraxellales</taxon>
        <taxon>Moraxellaceae</taxon>
        <taxon>Acinetobacter</taxon>
    </lineage>
</organism>
<evidence type="ECO:0000259" key="2">
    <source>
        <dbReference type="SMART" id="SM00894"/>
    </source>
</evidence>
<protein>
    <recommendedName>
        <fullName evidence="2">Excalibur calcium-binding domain-containing protein</fullName>
    </recommendedName>
</protein>
<evidence type="ECO:0000256" key="1">
    <source>
        <dbReference type="SAM" id="SignalP"/>
    </source>
</evidence>
<evidence type="ECO:0000313" key="4">
    <source>
        <dbReference type="Proteomes" id="UP000267166"/>
    </source>
</evidence>
<dbReference type="AlphaFoldDB" id="A0A498CUB3"/>
<sequence length="70" mass="7883">MKNLVLCISLAFCFPSMAFAKYCKDFKTHQEAQAYFNAKKPGYKRLDRDKDGSACDCLPGGNGKKCPKRK</sequence>
<gene>
    <name evidence="3" type="ORF">D9K80_12640</name>
</gene>
<proteinExistence type="predicted"/>